<sequence length="164" mass="18289">MVINFIEGSNYPWGRITIALANMVLINGYLWLILGPPVVGHLFWREQTMRNFMNNLHKDSLIAQQTRAHGMHTNLYGMSDNDLYANSNHGNNDVDDSYIDNETSPERKAATAATTDFADPSYIAATYPAPNYSSPTYATSNYNPANYSFGNPAITYTTSNVHVL</sequence>
<keyword evidence="2" id="KW-1185">Reference proteome</keyword>
<gene>
    <name evidence="1" type="ORF">IWW38_005884</name>
</gene>
<organism evidence="1 2">
    <name type="scientific">Coemansia aciculifera</name>
    <dbReference type="NCBI Taxonomy" id="417176"/>
    <lineage>
        <taxon>Eukaryota</taxon>
        <taxon>Fungi</taxon>
        <taxon>Fungi incertae sedis</taxon>
        <taxon>Zoopagomycota</taxon>
        <taxon>Kickxellomycotina</taxon>
        <taxon>Kickxellomycetes</taxon>
        <taxon>Kickxellales</taxon>
        <taxon>Kickxellaceae</taxon>
        <taxon>Coemansia</taxon>
    </lineage>
</organism>
<evidence type="ECO:0000313" key="2">
    <source>
        <dbReference type="Proteomes" id="UP001139981"/>
    </source>
</evidence>
<evidence type="ECO:0000313" key="1">
    <source>
        <dbReference type="EMBL" id="KAJ2880846.1"/>
    </source>
</evidence>
<accession>A0ACC1LTU3</accession>
<comment type="caution">
    <text evidence="1">The sequence shown here is derived from an EMBL/GenBank/DDBJ whole genome shotgun (WGS) entry which is preliminary data.</text>
</comment>
<protein>
    <submittedName>
        <fullName evidence="1">Uncharacterized protein</fullName>
    </submittedName>
</protein>
<dbReference type="Proteomes" id="UP001139981">
    <property type="component" value="Unassembled WGS sequence"/>
</dbReference>
<proteinExistence type="predicted"/>
<name>A0ACC1LTU3_9FUNG</name>
<dbReference type="EMBL" id="JANBVB010003037">
    <property type="protein sequence ID" value="KAJ2880846.1"/>
    <property type="molecule type" value="Genomic_DNA"/>
</dbReference>
<reference evidence="1" key="1">
    <citation type="submission" date="2022-07" db="EMBL/GenBank/DDBJ databases">
        <title>Phylogenomic reconstructions and comparative analyses of Kickxellomycotina fungi.</title>
        <authorList>
            <person name="Reynolds N.K."/>
            <person name="Stajich J.E."/>
            <person name="Barry K."/>
            <person name="Grigoriev I.V."/>
            <person name="Crous P."/>
            <person name="Smith M.E."/>
        </authorList>
    </citation>
    <scope>NUCLEOTIDE SEQUENCE</scope>
    <source>
        <strain evidence="1">CBS 190363</strain>
    </source>
</reference>